<protein>
    <submittedName>
        <fullName evidence="1">Uncharacterized protein</fullName>
    </submittedName>
</protein>
<evidence type="ECO:0000313" key="1">
    <source>
        <dbReference type="EMBL" id="AYQ99517.1"/>
    </source>
</evidence>
<name>A0A3G3LZY2_9CAUD</name>
<accession>A0A3G3LZY2</accession>
<dbReference type="KEGG" id="vg:55007198"/>
<gene>
    <name evidence="1" type="primary">62</name>
    <name evidence="1" type="ORF">PBI_GOODMAN_62</name>
</gene>
<dbReference type="GeneID" id="55007198"/>
<reference evidence="1 2" key="1">
    <citation type="submission" date="2018-10" db="EMBL/GenBank/DDBJ databases">
        <authorList>
            <person name="Garlena R.A."/>
            <person name="Russell D.A."/>
            <person name="Pope W.H."/>
            <person name="Jacobs-Sera D."/>
            <person name="Hatfull G.F."/>
        </authorList>
    </citation>
    <scope>NUCLEOTIDE SEQUENCE [LARGE SCALE GENOMIC DNA]</scope>
</reference>
<sequence>MNASTQPQTVNRIDCLCGCGQNTGPKANYRPGHDAAHVSVLLGDFIAKGDLSQVALKPYLAALPSDALKIKLQKAVDNFAAKKAGKKPRAAKVERTEWVEIDTDEYKLGRWTYPVQALMIKEGIEPAYPGEESEYKELRRNTKRDGSGEWVALEGGELIGR</sequence>
<dbReference type="RefSeq" id="YP_009815966.1">
    <property type="nucleotide sequence ID" value="NC_048101.1"/>
</dbReference>
<dbReference type="Proteomes" id="UP000279037">
    <property type="component" value="Segment"/>
</dbReference>
<keyword evidence="2" id="KW-1185">Reference proteome</keyword>
<dbReference type="EMBL" id="MK016495">
    <property type="protein sequence ID" value="AYQ99517.1"/>
    <property type="molecule type" value="Genomic_DNA"/>
</dbReference>
<organism evidence="1 2">
    <name type="scientific">Microbacterium phage Goodman</name>
    <dbReference type="NCBI Taxonomy" id="2484206"/>
    <lineage>
        <taxon>Viruses</taxon>
        <taxon>Duplodnaviria</taxon>
        <taxon>Heunggongvirae</taxon>
        <taxon>Uroviricota</taxon>
        <taxon>Caudoviricetes</taxon>
        <taxon>Goodmanvirus</taxon>
        <taxon>Goodmanvirus goodman</taxon>
    </lineage>
</organism>
<proteinExistence type="predicted"/>
<evidence type="ECO:0000313" key="2">
    <source>
        <dbReference type="Proteomes" id="UP000279037"/>
    </source>
</evidence>